<comment type="caution">
    <text evidence="2">The sequence shown here is derived from an EMBL/GenBank/DDBJ whole genome shotgun (WGS) entry which is preliminary data.</text>
</comment>
<proteinExistence type="predicted"/>
<sequence>MTGSGIAGLAAAGLVVVLSLWVADRSVLRLEAVNKASEGLAQRNEALAEQGRTLAAALSGQEALRAALTDISRQTRKTQSALDGQTAQLNRDLAELKRTDEQTNAYLSGLVPAALGLRYIRPDTTDPVAYRAGGIGVRADAVPASGASRSDP</sequence>
<dbReference type="EMBL" id="LOHG01000024">
    <property type="protein sequence ID" value="MCI8212594.1"/>
    <property type="molecule type" value="Genomic_DNA"/>
</dbReference>
<organism evidence="2 3">
    <name type="scientific">Pseudomonas maioricensis</name>
    <dbReference type="NCBI Taxonomy" id="1766623"/>
    <lineage>
        <taxon>Bacteria</taxon>
        <taxon>Pseudomonadati</taxon>
        <taxon>Pseudomonadota</taxon>
        <taxon>Gammaproteobacteria</taxon>
        <taxon>Pseudomonadales</taxon>
        <taxon>Pseudomonadaceae</taxon>
        <taxon>Pseudomonas</taxon>
    </lineage>
</organism>
<keyword evidence="3" id="KW-1185">Reference proteome</keyword>
<accession>A0ABS9ZPU0</accession>
<evidence type="ECO:0000256" key="1">
    <source>
        <dbReference type="SAM" id="Phobius"/>
    </source>
</evidence>
<protein>
    <recommendedName>
        <fullName evidence="4">DNA recombination protein RmuC</fullName>
    </recommendedName>
</protein>
<evidence type="ECO:0000313" key="3">
    <source>
        <dbReference type="Proteomes" id="UP001320513"/>
    </source>
</evidence>
<dbReference type="Proteomes" id="UP001320513">
    <property type="component" value="Unassembled WGS sequence"/>
</dbReference>
<reference evidence="2 3" key="1">
    <citation type="submission" date="2015-12" db="EMBL/GenBank/DDBJ databases">
        <title>Phylogenomics in the description of a new species in the Pseudomonas syringae group.</title>
        <authorList>
            <person name="Busquets A."/>
            <person name="Gomila M."/>
            <person name="Beiki F."/>
            <person name="Rahimian H."/>
            <person name="Mulet M."/>
            <person name="Sanchez D."/>
            <person name="Garcia-Valdes E."/>
            <person name="Lalucat J."/>
        </authorList>
    </citation>
    <scope>NUCLEOTIDE SEQUENCE [LARGE SCALE GENOMIC DNA]</scope>
    <source>
        <strain evidence="2 3">S25</strain>
    </source>
</reference>
<name>A0ABS9ZPU0_9PSED</name>
<feature type="transmembrane region" description="Helical" evidence="1">
    <location>
        <begin position="6"/>
        <end position="23"/>
    </location>
</feature>
<keyword evidence="1" id="KW-0472">Membrane</keyword>
<gene>
    <name evidence="2" type="ORF">AUC61_23975</name>
</gene>
<evidence type="ECO:0008006" key="4">
    <source>
        <dbReference type="Google" id="ProtNLM"/>
    </source>
</evidence>
<keyword evidence="1" id="KW-0812">Transmembrane</keyword>
<keyword evidence="1" id="KW-1133">Transmembrane helix</keyword>
<evidence type="ECO:0000313" key="2">
    <source>
        <dbReference type="EMBL" id="MCI8212594.1"/>
    </source>
</evidence>